<accession>A0A1Z4J957</accession>
<evidence type="ECO:0000313" key="5">
    <source>
        <dbReference type="EMBL" id="BAY53302.1"/>
    </source>
</evidence>
<dbReference type="EMBL" id="AP018203">
    <property type="protein sequence ID" value="BAY53302.1"/>
    <property type="molecule type" value="Genomic_DNA"/>
</dbReference>
<organism evidence="5 6">
    <name type="scientific">Leptolyngbya boryana NIES-2135</name>
    <dbReference type="NCBI Taxonomy" id="1973484"/>
    <lineage>
        <taxon>Bacteria</taxon>
        <taxon>Bacillati</taxon>
        <taxon>Cyanobacteriota</taxon>
        <taxon>Cyanophyceae</taxon>
        <taxon>Leptolyngbyales</taxon>
        <taxon>Leptolyngbyaceae</taxon>
        <taxon>Leptolyngbya group</taxon>
        <taxon>Leptolyngbya</taxon>
    </lineage>
</organism>
<dbReference type="CDD" id="cd03800">
    <property type="entry name" value="GT4_sucrose_synthase"/>
    <property type="match status" value="1"/>
</dbReference>
<evidence type="ECO:0000256" key="2">
    <source>
        <dbReference type="ARBA" id="ARBA00022679"/>
    </source>
</evidence>
<evidence type="ECO:0000259" key="4">
    <source>
        <dbReference type="Pfam" id="PF13579"/>
    </source>
</evidence>
<dbReference type="PANTHER" id="PTHR12526">
    <property type="entry name" value="GLYCOSYLTRANSFERASE"/>
    <property type="match status" value="1"/>
</dbReference>
<keyword evidence="6" id="KW-1185">Reference proteome</keyword>
<evidence type="ECO:0000256" key="1">
    <source>
        <dbReference type="ARBA" id="ARBA00022676"/>
    </source>
</evidence>
<reference evidence="5 6" key="1">
    <citation type="submission" date="2017-06" db="EMBL/GenBank/DDBJ databases">
        <title>Genome sequencing of cyanobaciteial culture collection at National Institute for Environmental Studies (NIES).</title>
        <authorList>
            <person name="Hirose Y."/>
            <person name="Shimura Y."/>
            <person name="Fujisawa T."/>
            <person name="Nakamura Y."/>
            <person name="Kawachi M."/>
        </authorList>
    </citation>
    <scope>NUCLEOTIDE SEQUENCE [LARGE SCALE GENOMIC DNA]</scope>
    <source>
        <strain evidence="5 6">NIES-2135</strain>
    </source>
</reference>
<dbReference type="Pfam" id="PF00534">
    <property type="entry name" value="Glycos_transf_1"/>
    <property type="match status" value="1"/>
</dbReference>
<keyword evidence="1" id="KW-0328">Glycosyltransferase</keyword>
<dbReference type="PANTHER" id="PTHR12526:SF510">
    <property type="entry name" value="D-INOSITOL 3-PHOSPHATE GLYCOSYLTRANSFERASE"/>
    <property type="match status" value="1"/>
</dbReference>
<proteinExistence type="predicted"/>
<sequence>MVISPEKNVKSSIQKAPRQSIALISEHGDPAAEIGREEAGGQNVYVRQVGEALSRLGWQVDMFTRKANPDDATIVQHNPHCRTIRLKAGAEEFVPRDQLFEFMPEFVESFLKYQAKQNYPLIHTNYWMSAWVGLEVQKTHNVELIHTYHSLGAVKYQSVPNRPTIAETRLAVEKQILEQARCIVATSPQEEMMLRSLVSDAGRIEVIPCGTDLKRFHVIPKLDARKELGLKPTDEVVLYVGRFDPRKGIETLVRAFALIHHSSADPSNLKLVIVGGSAADKLDGDERQRIEQLVADLGIAENVIFAGRVGHDRLPLYYTAADVCAIPSHYEPFGLVAIEAMACGTPVVASDVGGLKFTVVPGETGLLVPPQDTAAFAEAIGRILDDELWARKLRKRASERVQQNFSWTGVSAQLSDLYRRSLAESIMGDGVILAPRKVAYSRVNTIPAKSLTNLTKVS</sequence>
<dbReference type="SUPFAM" id="SSF53756">
    <property type="entry name" value="UDP-Glycosyltransferase/glycogen phosphorylase"/>
    <property type="match status" value="1"/>
</dbReference>
<dbReference type="Proteomes" id="UP000217895">
    <property type="component" value="Chromosome"/>
</dbReference>
<keyword evidence="2 5" id="KW-0808">Transferase</keyword>
<evidence type="ECO:0000313" key="6">
    <source>
        <dbReference type="Proteomes" id="UP000217895"/>
    </source>
</evidence>
<dbReference type="Pfam" id="PF13579">
    <property type="entry name" value="Glyco_trans_4_4"/>
    <property type="match status" value="1"/>
</dbReference>
<feature type="domain" description="Glycosyl transferase family 1" evidence="3">
    <location>
        <begin position="223"/>
        <end position="400"/>
    </location>
</feature>
<name>A0A1Z4J957_LEPBY</name>
<protein>
    <submittedName>
        <fullName evidence="5">Group 1 glycosyl transferase</fullName>
    </submittedName>
</protein>
<evidence type="ECO:0000259" key="3">
    <source>
        <dbReference type="Pfam" id="PF00534"/>
    </source>
</evidence>
<dbReference type="GO" id="GO:0016757">
    <property type="term" value="F:glycosyltransferase activity"/>
    <property type="evidence" value="ECO:0007669"/>
    <property type="project" value="UniProtKB-KW"/>
</dbReference>
<feature type="domain" description="Glycosyltransferase subfamily 4-like N-terminal" evidence="4">
    <location>
        <begin position="40"/>
        <end position="210"/>
    </location>
</feature>
<dbReference type="InterPro" id="IPR001296">
    <property type="entry name" value="Glyco_trans_1"/>
</dbReference>
<dbReference type="Gene3D" id="3.40.50.2000">
    <property type="entry name" value="Glycogen Phosphorylase B"/>
    <property type="match status" value="2"/>
</dbReference>
<dbReference type="AlphaFoldDB" id="A0A1Z4J957"/>
<dbReference type="InterPro" id="IPR028098">
    <property type="entry name" value="Glyco_trans_4-like_N"/>
</dbReference>
<gene>
    <name evidence="5" type="ORF">NIES2135_01040</name>
</gene>